<keyword evidence="1" id="KW-0812">Transmembrane</keyword>
<name>A0A9E8MVT6_9FLAO</name>
<accession>A0A9E8MVT6</accession>
<feature type="transmembrane region" description="Helical" evidence="1">
    <location>
        <begin position="12"/>
        <end position="30"/>
    </location>
</feature>
<evidence type="ECO:0000256" key="1">
    <source>
        <dbReference type="SAM" id="Phobius"/>
    </source>
</evidence>
<keyword evidence="3" id="KW-1185">Reference proteome</keyword>
<dbReference type="KEGG" id="lnu:N7U66_01970"/>
<keyword evidence="1" id="KW-1133">Transmembrane helix</keyword>
<dbReference type="AlphaFoldDB" id="A0A9E8MVT6"/>
<sequence length="136" mass="15617">MIKILNLIKKHFFVIIVIIIAISLGLFKFLKKKPTDQNGVASGYLNDMNVPQNEHKDYNHVALNVAHHLGTAYSKFDPRHWTENDQEVYSLIKLLDQKGFDVVSSLYFNVYAKGNTLSSDLARLLDAEYYEKLTVK</sequence>
<proteinExistence type="predicted"/>
<evidence type="ECO:0000313" key="3">
    <source>
        <dbReference type="Proteomes" id="UP001164705"/>
    </source>
</evidence>
<dbReference type="Proteomes" id="UP001164705">
    <property type="component" value="Chromosome"/>
</dbReference>
<keyword evidence="1" id="KW-0472">Membrane</keyword>
<protein>
    <submittedName>
        <fullName evidence="2">Uncharacterized protein</fullName>
    </submittedName>
</protein>
<organism evidence="2 3">
    <name type="scientific">Lacinutrix neustonica</name>
    <dbReference type="NCBI Taxonomy" id="2980107"/>
    <lineage>
        <taxon>Bacteria</taxon>
        <taxon>Pseudomonadati</taxon>
        <taxon>Bacteroidota</taxon>
        <taxon>Flavobacteriia</taxon>
        <taxon>Flavobacteriales</taxon>
        <taxon>Flavobacteriaceae</taxon>
        <taxon>Lacinutrix</taxon>
    </lineage>
</organism>
<dbReference type="RefSeq" id="WP_267677100.1">
    <property type="nucleotide sequence ID" value="NZ_CP113088.1"/>
</dbReference>
<reference evidence="2" key="1">
    <citation type="submission" date="2022-11" db="EMBL/GenBank/DDBJ databases">
        <title>Lacinutrix neustonica HL-RS19T sp. nov., isolated from the surface microlayer sample of brackish Lake Shihwa.</title>
        <authorList>
            <person name="Choi J.Y."/>
            <person name="Hwang C.Y."/>
        </authorList>
    </citation>
    <scope>NUCLEOTIDE SEQUENCE</scope>
    <source>
        <strain evidence="2">HL-RS19</strain>
    </source>
</reference>
<gene>
    <name evidence="2" type="ORF">N7U66_01970</name>
</gene>
<evidence type="ECO:0000313" key="2">
    <source>
        <dbReference type="EMBL" id="WAC02503.1"/>
    </source>
</evidence>
<dbReference type="EMBL" id="CP113088">
    <property type="protein sequence ID" value="WAC02503.1"/>
    <property type="molecule type" value="Genomic_DNA"/>
</dbReference>